<gene>
    <name evidence="1" type="ORF">PC117_g16787</name>
</gene>
<evidence type="ECO:0000313" key="1">
    <source>
        <dbReference type="EMBL" id="KAG2919411.1"/>
    </source>
</evidence>
<organism evidence="1 2">
    <name type="scientific">Phytophthora cactorum</name>
    <dbReference type="NCBI Taxonomy" id="29920"/>
    <lineage>
        <taxon>Eukaryota</taxon>
        <taxon>Sar</taxon>
        <taxon>Stramenopiles</taxon>
        <taxon>Oomycota</taxon>
        <taxon>Peronosporomycetes</taxon>
        <taxon>Peronosporales</taxon>
        <taxon>Peronosporaceae</taxon>
        <taxon>Phytophthora</taxon>
    </lineage>
</organism>
<dbReference type="AlphaFoldDB" id="A0A8T1LIZ4"/>
<reference evidence="1" key="1">
    <citation type="submission" date="2018-10" db="EMBL/GenBank/DDBJ databases">
        <title>Effector identification in a new, highly contiguous assembly of the strawberry crown rot pathogen Phytophthora cactorum.</title>
        <authorList>
            <person name="Armitage A.D."/>
            <person name="Nellist C.F."/>
            <person name="Bates H."/>
            <person name="Vickerstaff R.J."/>
            <person name="Harrison R.J."/>
        </authorList>
    </citation>
    <scope>NUCLEOTIDE SEQUENCE</scope>
    <source>
        <strain evidence="1">4040</strain>
    </source>
</reference>
<comment type="caution">
    <text evidence="1">The sequence shown here is derived from an EMBL/GenBank/DDBJ whole genome shotgun (WGS) entry which is preliminary data.</text>
</comment>
<dbReference type="Proteomes" id="UP000736787">
    <property type="component" value="Unassembled WGS sequence"/>
</dbReference>
<protein>
    <submittedName>
        <fullName evidence="1">Uncharacterized protein</fullName>
    </submittedName>
</protein>
<accession>A0A8T1LIZ4</accession>
<name>A0A8T1LIZ4_9STRA</name>
<sequence length="67" mass="7625">MLVEVPLYTALSKRNEITPKLDANTTSHLRGTCNLGENVAYASSNIEQNVRLPERSNSCKYQRDARW</sequence>
<dbReference type="VEuPathDB" id="FungiDB:PC110_g10548"/>
<proteinExistence type="predicted"/>
<dbReference type="EMBL" id="RCMK01000607">
    <property type="protein sequence ID" value="KAG2919411.1"/>
    <property type="molecule type" value="Genomic_DNA"/>
</dbReference>
<evidence type="ECO:0000313" key="2">
    <source>
        <dbReference type="Proteomes" id="UP000736787"/>
    </source>
</evidence>